<dbReference type="InterPro" id="IPR027417">
    <property type="entry name" value="P-loop_NTPase"/>
</dbReference>
<evidence type="ECO:0000313" key="14">
    <source>
        <dbReference type="Proteomes" id="UP000635996"/>
    </source>
</evidence>
<evidence type="ECO:0000256" key="10">
    <source>
        <dbReference type="SAM" id="MobiDB-lite"/>
    </source>
</evidence>
<evidence type="ECO:0000256" key="6">
    <source>
        <dbReference type="ARBA" id="ARBA00022801"/>
    </source>
</evidence>
<keyword evidence="14" id="KW-1185">Reference proteome</keyword>
<dbReference type="EMBL" id="JAATEL010000002">
    <property type="protein sequence ID" value="NJP13189.1"/>
    <property type="molecule type" value="Genomic_DNA"/>
</dbReference>
<sequence length="753" mass="81358">MSSGLDAAVQDPVASPVLLPVDRLSAAARRAWAKHDRKTDSWLPLWRHMADSGAVAGLLWERWLPRSVRGLVSEILPGGEEDARVLVRFLAAVHDIGKATPAFACQVESLAGPMRDAGLGMPSLREYGEDRRLAPHGLAGQVLLQEWMDGRFGLRGRVSGQFAVVAGGHHGVPPDHGEIHDLQLRPRLLRHLGPAESLWRQVQYELMDACAEATGAASRLPAWGAVRLPQTVQVVLTAVVILADWIASAPELFPYNPQSWQPAGPVGERRRLRAAWDDLDLPEPWNPEEPEDSPADLFAHRFPGLADAAIRPVQSEAVEMARSMPEPGLLIVEAPMGEGKTEAALAAAEILAARSGAGGVLVASPTRATGDAMFPRLLRWLERLPAGLKEDRRRTVVLAHAKAALNEVWAGLLRRRQPSLLGVDADQRQGDTDVKPSALHAHQWLRGRKKQSLASFAVATVDQVLFAGLKSRHLALRHLAVAGKVVVIDEVHAYDAYMGRYLDRVLEWLAAYRVPVVLLSATLPQERRRALVAAYAGVEAAKEGETGSDAYPLITAACPGRPVLSARPPAASGRRTQVALERLDDDLEALADRVERELADGGCALVVRNTVDRVLQTADVLRQRLGEDVVTVAHSRFLAADRAAKDAWLLRRFGPDGRERLARHVVVASQVAEQRRACGPRACGDGPGRTRYSPGLGLRSPRMQACPLPAAAAAAAAADETDADPRCSPRKRGPAPCRPPSGAPTAPRSPPRP</sequence>
<dbReference type="RefSeq" id="WP_168130850.1">
    <property type="nucleotide sequence ID" value="NZ_BMVZ01000004.1"/>
</dbReference>
<evidence type="ECO:0000259" key="12">
    <source>
        <dbReference type="PROSITE" id="PS51643"/>
    </source>
</evidence>
<evidence type="ECO:0000256" key="8">
    <source>
        <dbReference type="ARBA" id="ARBA00022840"/>
    </source>
</evidence>
<accession>A0ABX0YPU6</accession>
<keyword evidence="4" id="KW-0479">Metal-binding</keyword>
<gene>
    <name evidence="13" type="primary">cas3</name>
    <name evidence="13" type="ORF">HCJ95_02515</name>
</gene>
<evidence type="ECO:0000256" key="4">
    <source>
        <dbReference type="ARBA" id="ARBA00022723"/>
    </source>
</evidence>
<keyword evidence="6" id="KW-0378">Hydrolase</keyword>
<comment type="similarity">
    <text evidence="2">In the central section; belongs to the CRISPR-associated helicase Cas3 family.</text>
</comment>
<evidence type="ECO:0000256" key="3">
    <source>
        <dbReference type="ARBA" id="ARBA00022722"/>
    </source>
</evidence>
<comment type="similarity">
    <text evidence="1">In the N-terminal section; belongs to the CRISPR-associated nuclease Cas3-HD family.</text>
</comment>
<dbReference type="Pfam" id="PF22590">
    <property type="entry name" value="Cas3-like_C_2"/>
    <property type="match status" value="1"/>
</dbReference>
<feature type="domain" description="Helicase ATP-binding" evidence="11">
    <location>
        <begin position="321"/>
        <end position="531"/>
    </location>
</feature>
<evidence type="ECO:0000256" key="7">
    <source>
        <dbReference type="ARBA" id="ARBA00022806"/>
    </source>
</evidence>
<evidence type="ECO:0000256" key="9">
    <source>
        <dbReference type="ARBA" id="ARBA00023118"/>
    </source>
</evidence>
<dbReference type="CDD" id="cd17930">
    <property type="entry name" value="DEXHc_cas3"/>
    <property type="match status" value="1"/>
</dbReference>
<dbReference type="Gene3D" id="1.10.3210.30">
    <property type="match status" value="1"/>
</dbReference>
<name>A0ABX0YPU6_STRTL</name>
<keyword evidence="8" id="KW-0067">ATP-binding</keyword>
<feature type="compositionally biased region" description="Pro residues" evidence="10">
    <location>
        <begin position="736"/>
        <end position="753"/>
    </location>
</feature>
<dbReference type="InterPro" id="IPR038257">
    <property type="entry name" value="CRISPR-assoc_Cas3_HD_sf"/>
</dbReference>
<dbReference type="Pfam" id="PF18019">
    <property type="entry name" value="Cas3_HD"/>
    <property type="match status" value="1"/>
</dbReference>
<dbReference type="Gene3D" id="3.40.50.300">
    <property type="entry name" value="P-loop containing nucleotide triphosphate hydrolases"/>
    <property type="match status" value="1"/>
</dbReference>
<comment type="caution">
    <text evidence="13">The sequence shown here is derived from an EMBL/GenBank/DDBJ whole genome shotgun (WGS) entry which is preliminary data.</text>
</comment>
<dbReference type="CDD" id="cd09641">
    <property type="entry name" value="Cas3''_I"/>
    <property type="match status" value="1"/>
</dbReference>
<dbReference type="SUPFAM" id="SSF52540">
    <property type="entry name" value="P-loop containing nucleoside triphosphate hydrolases"/>
    <property type="match status" value="1"/>
</dbReference>
<feature type="domain" description="HD Cas3-type" evidence="12">
    <location>
        <begin position="38"/>
        <end position="246"/>
    </location>
</feature>
<evidence type="ECO:0000256" key="5">
    <source>
        <dbReference type="ARBA" id="ARBA00022741"/>
    </source>
</evidence>
<dbReference type="Proteomes" id="UP000635996">
    <property type="component" value="Unassembled WGS sequence"/>
</dbReference>
<dbReference type="PROSITE" id="PS51643">
    <property type="entry name" value="HD_CAS3"/>
    <property type="match status" value="1"/>
</dbReference>
<evidence type="ECO:0000313" key="13">
    <source>
        <dbReference type="EMBL" id="NJP13189.1"/>
    </source>
</evidence>
<dbReference type="NCBIfam" id="TIGR01587">
    <property type="entry name" value="cas3_core"/>
    <property type="match status" value="1"/>
</dbReference>
<evidence type="ECO:0000259" key="11">
    <source>
        <dbReference type="PROSITE" id="PS51192"/>
    </source>
</evidence>
<dbReference type="SMART" id="SM00487">
    <property type="entry name" value="DEXDc"/>
    <property type="match status" value="1"/>
</dbReference>
<keyword evidence="7" id="KW-0347">Helicase</keyword>
<dbReference type="InterPro" id="IPR014001">
    <property type="entry name" value="Helicase_ATP-bd"/>
</dbReference>
<organism evidence="13 14">
    <name type="scientific">Streptomyces thermoviolaceus subsp. thermoviolaceus</name>
    <dbReference type="NCBI Taxonomy" id="66860"/>
    <lineage>
        <taxon>Bacteria</taxon>
        <taxon>Bacillati</taxon>
        <taxon>Actinomycetota</taxon>
        <taxon>Actinomycetes</taxon>
        <taxon>Kitasatosporales</taxon>
        <taxon>Streptomycetaceae</taxon>
        <taxon>Streptomyces</taxon>
    </lineage>
</organism>
<dbReference type="InterPro" id="IPR006474">
    <property type="entry name" value="Helicase_Cas3_CRISPR-ass_core"/>
</dbReference>
<keyword evidence="5" id="KW-0547">Nucleotide-binding</keyword>
<keyword evidence="9" id="KW-0051">Antiviral defense</keyword>
<reference evidence="13 14" key="1">
    <citation type="submission" date="2020-03" db="EMBL/GenBank/DDBJ databases">
        <title>WGS of actinomycetes isolated from Thailand.</title>
        <authorList>
            <person name="Thawai C."/>
        </authorList>
    </citation>
    <scope>NUCLEOTIDE SEQUENCE [LARGE SCALE GENOMIC DNA]</scope>
    <source>
        <strain evidence="13 14">NBRC 13905</strain>
    </source>
</reference>
<protein>
    <submittedName>
        <fullName evidence="13">CRISPR-associated helicase Cas3</fullName>
    </submittedName>
</protein>
<feature type="region of interest" description="Disordered" evidence="10">
    <location>
        <begin position="710"/>
        <end position="753"/>
    </location>
</feature>
<dbReference type="InterPro" id="IPR006483">
    <property type="entry name" value="CRISPR-assoc_Cas3_HD"/>
</dbReference>
<evidence type="ECO:0000256" key="1">
    <source>
        <dbReference type="ARBA" id="ARBA00006847"/>
    </source>
</evidence>
<proteinExistence type="inferred from homology"/>
<dbReference type="InterPro" id="IPR054712">
    <property type="entry name" value="Cas3-like_dom"/>
</dbReference>
<dbReference type="NCBIfam" id="TIGR01596">
    <property type="entry name" value="cas3_HD"/>
    <property type="match status" value="1"/>
</dbReference>
<keyword evidence="3" id="KW-0540">Nuclease</keyword>
<evidence type="ECO:0000256" key="2">
    <source>
        <dbReference type="ARBA" id="ARBA00009046"/>
    </source>
</evidence>
<dbReference type="PROSITE" id="PS51192">
    <property type="entry name" value="HELICASE_ATP_BIND_1"/>
    <property type="match status" value="1"/>
</dbReference>